<dbReference type="PANTHER" id="PTHR43420">
    <property type="entry name" value="ACETYLTRANSFERASE"/>
    <property type="match status" value="1"/>
</dbReference>
<protein>
    <recommendedName>
        <fullName evidence="4">N-acetyltransferase domain-containing protein</fullName>
    </recommendedName>
</protein>
<dbReference type="Gene3D" id="3.40.630.30">
    <property type="match status" value="1"/>
</dbReference>
<evidence type="ECO:0000256" key="3">
    <source>
        <dbReference type="SAM" id="MobiDB-lite"/>
    </source>
</evidence>
<evidence type="ECO:0000313" key="6">
    <source>
        <dbReference type="Proteomes" id="UP001205105"/>
    </source>
</evidence>
<dbReference type="PROSITE" id="PS51186">
    <property type="entry name" value="GNAT"/>
    <property type="match status" value="1"/>
</dbReference>
<dbReference type="Pfam" id="PF00583">
    <property type="entry name" value="Acetyltransf_1"/>
    <property type="match status" value="1"/>
</dbReference>
<dbReference type="InterPro" id="IPR000182">
    <property type="entry name" value="GNAT_dom"/>
</dbReference>
<keyword evidence="2" id="KW-0012">Acyltransferase</keyword>
<organism evidence="5 6">
    <name type="scientific">Chlorella ohadii</name>
    <dbReference type="NCBI Taxonomy" id="2649997"/>
    <lineage>
        <taxon>Eukaryota</taxon>
        <taxon>Viridiplantae</taxon>
        <taxon>Chlorophyta</taxon>
        <taxon>core chlorophytes</taxon>
        <taxon>Trebouxiophyceae</taxon>
        <taxon>Chlorellales</taxon>
        <taxon>Chlorellaceae</taxon>
        <taxon>Chlorella clade</taxon>
        <taxon>Chlorella</taxon>
    </lineage>
</organism>
<feature type="region of interest" description="Disordered" evidence="3">
    <location>
        <begin position="293"/>
        <end position="335"/>
    </location>
</feature>
<reference evidence="5" key="1">
    <citation type="submission" date="2020-11" db="EMBL/GenBank/DDBJ databases">
        <title>Chlorella ohadii genome sequencing and assembly.</title>
        <authorList>
            <person name="Murik O."/>
            <person name="Treves H."/>
            <person name="Kedem I."/>
            <person name="Shotland Y."/>
            <person name="Kaplan A."/>
        </authorList>
    </citation>
    <scope>NUCLEOTIDE SEQUENCE</scope>
    <source>
        <strain evidence="5">1</strain>
    </source>
</reference>
<dbReference type="Proteomes" id="UP001205105">
    <property type="component" value="Unassembled WGS sequence"/>
</dbReference>
<name>A0AAD5DV31_9CHLO</name>
<dbReference type="SUPFAM" id="SSF55729">
    <property type="entry name" value="Acyl-CoA N-acyltransferases (Nat)"/>
    <property type="match status" value="1"/>
</dbReference>
<evidence type="ECO:0000256" key="1">
    <source>
        <dbReference type="ARBA" id="ARBA00022679"/>
    </source>
</evidence>
<accession>A0AAD5DV31</accession>
<dbReference type="InterPro" id="IPR016181">
    <property type="entry name" value="Acyl_CoA_acyltransferase"/>
</dbReference>
<dbReference type="InterPro" id="IPR050680">
    <property type="entry name" value="YpeA/RimI_acetyltransf"/>
</dbReference>
<gene>
    <name evidence="5" type="ORF">COHA_003469</name>
</gene>
<dbReference type="CDD" id="cd04301">
    <property type="entry name" value="NAT_SF"/>
    <property type="match status" value="1"/>
</dbReference>
<dbReference type="PANTHER" id="PTHR43420:SF47">
    <property type="entry name" value="N-ACETYLTRANSFERASE DOMAIN-CONTAINING PROTEIN"/>
    <property type="match status" value="1"/>
</dbReference>
<evidence type="ECO:0000256" key="2">
    <source>
        <dbReference type="ARBA" id="ARBA00023315"/>
    </source>
</evidence>
<feature type="compositionally biased region" description="Low complexity" evidence="3">
    <location>
        <begin position="293"/>
        <end position="325"/>
    </location>
</feature>
<keyword evidence="6" id="KW-1185">Reference proteome</keyword>
<dbReference type="AlphaFoldDB" id="A0AAD5DV31"/>
<sequence length="335" mass="36083">MQASHWPSLPWQRTVAAAGALPHSCAAQAPVKQAVRIRPARLGSSDTPFIGALFAQAFSLQPHSSGPEGGNGGGCCLEGLVCQPRSAADWQRQVENALLSKHAAAEESRQQRLERQALVAAAEAARRSGRPPVAVPVLTQADRLQVERWRRQRSFVVLVAEDPSSGALLGSAAVSLAQPEAALPPPFPTTKPRRTYVSNIATLPQHRRKGVATALLRQCERQARLWRRDSLWLHVEMDNAPARQLYERLGYEEVGRDPLFTPNRRCLMRKEVEPCHAPSNNIVSSGGTIRVSTTTLTTSSGSSSSGGSSSEGGSSSSTASRSKSGVFNWGEDIEL</sequence>
<evidence type="ECO:0000259" key="4">
    <source>
        <dbReference type="PROSITE" id="PS51186"/>
    </source>
</evidence>
<evidence type="ECO:0000313" key="5">
    <source>
        <dbReference type="EMBL" id="KAI7842964.1"/>
    </source>
</evidence>
<feature type="domain" description="N-acetyltransferase" evidence="4">
    <location>
        <begin position="108"/>
        <end position="273"/>
    </location>
</feature>
<comment type="caution">
    <text evidence="5">The sequence shown here is derived from an EMBL/GenBank/DDBJ whole genome shotgun (WGS) entry which is preliminary data.</text>
</comment>
<dbReference type="GO" id="GO:0016747">
    <property type="term" value="F:acyltransferase activity, transferring groups other than amino-acyl groups"/>
    <property type="evidence" value="ECO:0007669"/>
    <property type="project" value="InterPro"/>
</dbReference>
<keyword evidence="1" id="KW-0808">Transferase</keyword>
<dbReference type="EMBL" id="JADXDR010000046">
    <property type="protein sequence ID" value="KAI7842964.1"/>
    <property type="molecule type" value="Genomic_DNA"/>
</dbReference>
<proteinExistence type="predicted"/>